<dbReference type="InterPro" id="IPR031680">
    <property type="entry name" value="Hepar_II_III_N"/>
</dbReference>
<name>A0ABS5FGR1_9BRAD</name>
<protein>
    <submittedName>
        <fullName evidence="7">Alginate lyase family protein</fullName>
    </submittedName>
</protein>
<comment type="caution">
    <text evidence="7">The sequence shown here is derived from an EMBL/GenBank/DDBJ whole genome shotgun (WGS) entry which is preliminary data.</text>
</comment>
<dbReference type="InterPro" id="IPR012480">
    <property type="entry name" value="Hepar_II_III_C"/>
</dbReference>
<evidence type="ECO:0000256" key="1">
    <source>
        <dbReference type="ARBA" id="ARBA00004418"/>
    </source>
</evidence>
<dbReference type="RefSeq" id="WP_212492580.1">
    <property type="nucleotide sequence ID" value="NZ_JAFCJH010000009.1"/>
</dbReference>
<keyword evidence="3" id="KW-0574">Periplasm</keyword>
<dbReference type="InterPro" id="IPR008929">
    <property type="entry name" value="Chondroitin_lyas"/>
</dbReference>
<keyword evidence="4 7" id="KW-0456">Lyase</keyword>
<dbReference type="EMBL" id="JAFCJH010000009">
    <property type="protein sequence ID" value="MBR0795971.1"/>
    <property type="molecule type" value="Genomic_DNA"/>
</dbReference>
<accession>A0ABS5FGR1</accession>
<dbReference type="Proteomes" id="UP001315278">
    <property type="component" value="Unassembled WGS sequence"/>
</dbReference>
<dbReference type="GO" id="GO:0016829">
    <property type="term" value="F:lyase activity"/>
    <property type="evidence" value="ECO:0007669"/>
    <property type="project" value="UniProtKB-KW"/>
</dbReference>
<evidence type="ECO:0000259" key="6">
    <source>
        <dbReference type="Pfam" id="PF16889"/>
    </source>
</evidence>
<reference evidence="8" key="1">
    <citation type="journal article" date="2021" name="ISME J.">
        <title>Evolutionary origin and ecological implication of a unique nif island in free-living Bradyrhizobium lineages.</title>
        <authorList>
            <person name="Tao J."/>
        </authorList>
    </citation>
    <scope>NUCLEOTIDE SEQUENCE [LARGE SCALE GENOMIC DNA]</scope>
    <source>
        <strain evidence="8">SZCCT0434</strain>
    </source>
</reference>
<evidence type="ECO:0000256" key="3">
    <source>
        <dbReference type="ARBA" id="ARBA00022764"/>
    </source>
</evidence>
<dbReference type="Gene3D" id="2.70.98.70">
    <property type="match status" value="1"/>
</dbReference>
<dbReference type="Pfam" id="PF16889">
    <property type="entry name" value="Hepar_II_III_N"/>
    <property type="match status" value="1"/>
</dbReference>
<dbReference type="Pfam" id="PF07940">
    <property type="entry name" value="Hepar_II_III_C"/>
    <property type="match status" value="1"/>
</dbReference>
<dbReference type="PANTHER" id="PTHR39210:SF1">
    <property type="entry name" value="HEPARIN-SULFATE LYASE"/>
    <property type="match status" value="1"/>
</dbReference>
<dbReference type="Gene3D" id="1.50.10.100">
    <property type="entry name" value="Chondroitin AC/alginate lyase"/>
    <property type="match status" value="1"/>
</dbReference>
<sequence>MSAAEIVHRVVETATKQTARRHSGGWEAVEPVGPLAIIPGIRSRIAASSPDLSALTGLEADNIRAGDFCFLGVRWPAPSSMPPDPTFWRIDPEDGEPFPQWDTYAFDISFRHGIDTREIKRVWELNRLQFLVPLAADGALRNQDQPALLARMVRSWMEGNPPYRGPSWISGIELALRTISVALALSILGVDCLDSVTHGALLRFFFAHVDWIRRFPSLNSSANNHRIAELAGMIVGTIMAPGFPGAVALRENSWRALLAEIDRQIYPDGVGAEQSPGYTAFSIELFLVAAAALGREGSLPAPTVDRLSAWSEHSLWLMDTGGKVPAIGDFDDCRVIATTQTPESRYVASIVAAVSGCVGRPDLAPPAKDPGIRDVILGSAQVSSAQPVGMRLFASGGYSVFRSEHKDPVVLTLDHGPVGYLSIAAHGHADTLSVWLSVGNQPVLADAGTYLYHSSRNLRDLFRDTAVHNTLSLNSVGSSRPSGPFNWASKANARLVSSESAPIARVVAEHDGYVAQHGTRHRRAVEFDDASRFTIVDELLDGSVDKSVTVSFLLDPSCQSTVAQDRREVLITHGGRQLIQIASAGPLKARVVRGDEATGLGWLSPSFGARIPTDQILFEGHLDKPSTITISVLQNG</sequence>
<evidence type="ECO:0000313" key="7">
    <source>
        <dbReference type="EMBL" id="MBR0795971.1"/>
    </source>
</evidence>
<organism evidence="7 8">
    <name type="scientific">Bradyrhizobium jicamae</name>
    <dbReference type="NCBI Taxonomy" id="280332"/>
    <lineage>
        <taxon>Bacteria</taxon>
        <taxon>Pseudomonadati</taxon>
        <taxon>Pseudomonadota</taxon>
        <taxon>Alphaproteobacteria</taxon>
        <taxon>Hyphomicrobiales</taxon>
        <taxon>Nitrobacteraceae</taxon>
        <taxon>Bradyrhizobium</taxon>
    </lineage>
</organism>
<evidence type="ECO:0000313" key="8">
    <source>
        <dbReference type="Proteomes" id="UP001315278"/>
    </source>
</evidence>
<evidence type="ECO:0000259" key="5">
    <source>
        <dbReference type="Pfam" id="PF07940"/>
    </source>
</evidence>
<evidence type="ECO:0000256" key="4">
    <source>
        <dbReference type="ARBA" id="ARBA00023239"/>
    </source>
</evidence>
<keyword evidence="2" id="KW-0732">Signal</keyword>
<dbReference type="SUPFAM" id="SSF48230">
    <property type="entry name" value="Chondroitin AC/alginate lyase"/>
    <property type="match status" value="1"/>
</dbReference>
<feature type="domain" description="Heparinase II/III-like C-terminal" evidence="5">
    <location>
        <begin position="387"/>
        <end position="629"/>
    </location>
</feature>
<keyword evidence="8" id="KW-1185">Reference proteome</keyword>
<comment type="subcellular location">
    <subcellularLocation>
        <location evidence="1">Periplasm</location>
    </subcellularLocation>
</comment>
<dbReference type="PANTHER" id="PTHR39210">
    <property type="entry name" value="HEPARIN-SULFATE LYASE"/>
    <property type="match status" value="1"/>
</dbReference>
<gene>
    <name evidence="7" type="ORF">JQ615_11270</name>
</gene>
<proteinExistence type="predicted"/>
<evidence type="ECO:0000256" key="2">
    <source>
        <dbReference type="ARBA" id="ARBA00022729"/>
    </source>
</evidence>
<feature type="domain" description="Heparin-sulfate lyase N-terminal" evidence="6">
    <location>
        <begin position="118"/>
        <end position="329"/>
    </location>
</feature>